<evidence type="ECO:0000256" key="9">
    <source>
        <dbReference type="SAM" id="Phobius"/>
    </source>
</evidence>
<feature type="transmembrane region" description="Helical" evidence="9">
    <location>
        <begin position="44"/>
        <end position="61"/>
    </location>
</feature>
<sequence>MKRLVKIQETVLVISSILVLIGLFLTVLLRYVFKIDLFGIEELLLLPIFLLYFIGAANGSYEDSHISANMIDSYLKSEKVKLIIKAFTTVVTLGVCVIISYWSTEYLIWSFSNGGATSGWQIPLYIPHGTVLLGFLLMTLYSFTHLYTQINLIIHQYKN</sequence>
<feature type="transmembrane region" description="Helical" evidence="9">
    <location>
        <begin position="82"/>
        <end position="102"/>
    </location>
</feature>
<evidence type="ECO:0000256" key="1">
    <source>
        <dbReference type="ARBA" id="ARBA00004429"/>
    </source>
</evidence>
<dbReference type="InterPro" id="IPR007387">
    <property type="entry name" value="TRAP_DctQ"/>
</dbReference>
<keyword evidence="4" id="KW-0997">Cell inner membrane</keyword>
<keyword evidence="12" id="KW-1185">Reference proteome</keyword>
<evidence type="ECO:0000256" key="6">
    <source>
        <dbReference type="ARBA" id="ARBA00022989"/>
    </source>
</evidence>
<protein>
    <submittedName>
        <fullName evidence="11">TRAP transporter small permease</fullName>
    </submittedName>
</protein>
<evidence type="ECO:0000256" key="7">
    <source>
        <dbReference type="ARBA" id="ARBA00023136"/>
    </source>
</evidence>
<evidence type="ECO:0000313" key="11">
    <source>
        <dbReference type="EMBL" id="MFD1928793.1"/>
    </source>
</evidence>
<dbReference type="PANTHER" id="PTHR35011">
    <property type="entry name" value="2,3-DIKETO-L-GULONATE TRAP TRANSPORTER SMALL PERMEASE PROTEIN YIAM"/>
    <property type="match status" value="1"/>
</dbReference>
<dbReference type="PANTHER" id="PTHR35011:SF2">
    <property type="entry name" value="2,3-DIKETO-L-GULONATE TRAP TRANSPORTER SMALL PERMEASE PROTEIN YIAM"/>
    <property type="match status" value="1"/>
</dbReference>
<feature type="transmembrane region" description="Helical" evidence="9">
    <location>
        <begin position="122"/>
        <end position="143"/>
    </location>
</feature>
<reference evidence="12" key="1">
    <citation type="journal article" date="2019" name="Int. J. Syst. Evol. Microbiol.">
        <title>The Global Catalogue of Microorganisms (GCM) 10K type strain sequencing project: providing services to taxonomists for standard genome sequencing and annotation.</title>
        <authorList>
            <consortium name="The Broad Institute Genomics Platform"/>
            <consortium name="The Broad Institute Genome Sequencing Center for Infectious Disease"/>
            <person name="Wu L."/>
            <person name="Ma J."/>
        </authorList>
    </citation>
    <scope>NUCLEOTIDE SEQUENCE [LARGE SCALE GENOMIC DNA]</scope>
    <source>
        <strain evidence="12">CGMCC 4.7177</strain>
    </source>
</reference>
<dbReference type="InterPro" id="IPR055348">
    <property type="entry name" value="DctQ"/>
</dbReference>
<keyword evidence="7 9" id="KW-0472">Membrane</keyword>
<keyword evidence="6 9" id="KW-1133">Transmembrane helix</keyword>
<evidence type="ECO:0000256" key="3">
    <source>
        <dbReference type="ARBA" id="ARBA00022475"/>
    </source>
</evidence>
<organism evidence="11 12">
    <name type="scientific">Sporosarcina siberiensis</name>
    <dbReference type="NCBI Taxonomy" id="1365606"/>
    <lineage>
        <taxon>Bacteria</taxon>
        <taxon>Bacillati</taxon>
        <taxon>Bacillota</taxon>
        <taxon>Bacilli</taxon>
        <taxon>Bacillales</taxon>
        <taxon>Caryophanaceae</taxon>
        <taxon>Sporosarcina</taxon>
    </lineage>
</organism>
<comment type="caution">
    <text evidence="11">The sequence shown here is derived from an EMBL/GenBank/DDBJ whole genome shotgun (WGS) entry which is preliminary data.</text>
</comment>
<comment type="similarity">
    <text evidence="8">Belongs to the TRAP transporter small permease family.</text>
</comment>
<name>A0ABW4SHN4_9BACL</name>
<dbReference type="Proteomes" id="UP001597218">
    <property type="component" value="Unassembled WGS sequence"/>
</dbReference>
<proteinExistence type="inferred from homology"/>
<dbReference type="RefSeq" id="WP_381538395.1">
    <property type="nucleotide sequence ID" value="NZ_JBHUGI010000032.1"/>
</dbReference>
<evidence type="ECO:0000313" key="12">
    <source>
        <dbReference type="Proteomes" id="UP001597218"/>
    </source>
</evidence>
<comment type="subcellular location">
    <subcellularLocation>
        <location evidence="1">Cell inner membrane</location>
        <topology evidence="1">Multi-pass membrane protein</topology>
    </subcellularLocation>
</comment>
<accession>A0ABW4SHN4</accession>
<evidence type="ECO:0000256" key="5">
    <source>
        <dbReference type="ARBA" id="ARBA00022692"/>
    </source>
</evidence>
<feature type="domain" description="Tripartite ATP-independent periplasmic transporters DctQ component" evidence="10">
    <location>
        <begin position="21"/>
        <end position="150"/>
    </location>
</feature>
<evidence type="ECO:0000256" key="2">
    <source>
        <dbReference type="ARBA" id="ARBA00022448"/>
    </source>
</evidence>
<dbReference type="Pfam" id="PF04290">
    <property type="entry name" value="DctQ"/>
    <property type="match status" value="1"/>
</dbReference>
<dbReference type="EMBL" id="JBHUGI010000032">
    <property type="protein sequence ID" value="MFD1928793.1"/>
    <property type="molecule type" value="Genomic_DNA"/>
</dbReference>
<keyword evidence="2" id="KW-0813">Transport</keyword>
<evidence type="ECO:0000259" key="10">
    <source>
        <dbReference type="Pfam" id="PF04290"/>
    </source>
</evidence>
<keyword evidence="5 9" id="KW-0812">Transmembrane</keyword>
<evidence type="ECO:0000256" key="8">
    <source>
        <dbReference type="ARBA" id="ARBA00038436"/>
    </source>
</evidence>
<gene>
    <name evidence="11" type="ORF">ACFSFY_12190</name>
</gene>
<feature type="transmembrane region" description="Helical" evidence="9">
    <location>
        <begin position="12"/>
        <end position="32"/>
    </location>
</feature>
<keyword evidence="3" id="KW-1003">Cell membrane</keyword>
<evidence type="ECO:0000256" key="4">
    <source>
        <dbReference type="ARBA" id="ARBA00022519"/>
    </source>
</evidence>